<accession>A0AA89Q483</accession>
<proteinExistence type="predicted"/>
<keyword evidence="3" id="KW-1185">Reference proteome</keyword>
<dbReference type="Proteomes" id="UP000579531">
    <property type="component" value="Unassembled WGS sequence"/>
</dbReference>
<feature type="region of interest" description="Disordered" evidence="1">
    <location>
        <begin position="1"/>
        <end position="64"/>
    </location>
</feature>
<evidence type="ECO:0000313" key="2">
    <source>
        <dbReference type="EMBL" id="MBB5814066.1"/>
    </source>
</evidence>
<evidence type="ECO:0000313" key="3">
    <source>
        <dbReference type="Proteomes" id="UP000579531"/>
    </source>
</evidence>
<dbReference type="EMBL" id="JACHLX010000001">
    <property type="protein sequence ID" value="MBB5814066.1"/>
    <property type="molecule type" value="Genomic_DNA"/>
</dbReference>
<comment type="caution">
    <text evidence="2">The sequence shown here is derived from an EMBL/GenBank/DDBJ whole genome shotgun (WGS) entry which is preliminary data.</text>
</comment>
<reference evidence="2 3" key="1">
    <citation type="submission" date="2020-08" db="EMBL/GenBank/DDBJ databases">
        <title>Sequencing the genomes of 1000 actinobacteria strains.</title>
        <authorList>
            <person name="Klenk H.-P."/>
        </authorList>
    </citation>
    <scope>NUCLEOTIDE SEQUENCE [LARGE SCALE GENOMIC DNA]</scope>
    <source>
        <strain evidence="2 3">DSM 40129</strain>
    </source>
</reference>
<gene>
    <name evidence="2" type="ORF">HNR72_005094</name>
</gene>
<sequence>MSLRATGDDGSRRRTGRSPSRLRPDMSDWEEAGGESSGVRVETGLSGASRVLLRGEAGSGKTTR</sequence>
<dbReference type="RefSeq" id="WP_184850349.1">
    <property type="nucleotide sequence ID" value="NZ_BAABFE010000015.1"/>
</dbReference>
<dbReference type="GeneID" id="93841517"/>
<evidence type="ECO:0000256" key="1">
    <source>
        <dbReference type="SAM" id="MobiDB-lite"/>
    </source>
</evidence>
<protein>
    <recommendedName>
        <fullName evidence="4">ATP-binding protein</fullName>
    </recommendedName>
</protein>
<evidence type="ECO:0008006" key="4">
    <source>
        <dbReference type="Google" id="ProtNLM"/>
    </source>
</evidence>
<dbReference type="AlphaFoldDB" id="A0AA89Q483"/>
<organism evidence="2 3">
    <name type="scientific">Streptomyces collinus</name>
    <dbReference type="NCBI Taxonomy" id="42684"/>
    <lineage>
        <taxon>Bacteria</taxon>
        <taxon>Bacillati</taxon>
        <taxon>Actinomycetota</taxon>
        <taxon>Actinomycetes</taxon>
        <taxon>Kitasatosporales</taxon>
        <taxon>Streptomycetaceae</taxon>
        <taxon>Streptomyces</taxon>
    </lineage>
</organism>
<name>A0AA89Q483_STRCU</name>
<feature type="compositionally biased region" description="Basic and acidic residues" evidence="1">
    <location>
        <begin position="1"/>
        <end position="12"/>
    </location>
</feature>